<evidence type="ECO:0000313" key="2">
    <source>
        <dbReference type="EMBL" id="OCX71403.1"/>
    </source>
</evidence>
<comment type="caution">
    <text evidence="2">The sequence shown here is derived from an EMBL/GenBank/DDBJ whole genome shotgun (WGS) entry which is preliminary data.</text>
</comment>
<name>A0A1C2J1Z4_ACITH</name>
<reference evidence="2" key="1">
    <citation type="journal article" date="2016" name="Int. J. Mol. Sci.">
        <title>Comparative genomics of the extreme acidophile Acidithiobacillus thiooxidans reveals intraspecific divergence and niche adaptation.</title>
        <authorList>
            <person name="Zhang X."/>
            <person name="Feng X."/>
            <person name="Tao J."/>
            <person name="Ma L."/>
            <person name="Xiao Y."/>
            <person name="Liang Y."/>
            <person name="Liu X."/>
            <person name="Yin H."/>
        </authorList>
    </citation>
    <scope>NUCLEOTIDE SEQUENCE [LARGE SCALE GENOMIC DNA]</scope>
    <source>
        <strain evidence="2">DXS-W</strain>
    </source>
</reference>
<dbReference type="InterPro" id="IPR029016">
    <property type="entry name" value="GAF-like_dom_sf"/>
</dbReference>
<keyword evidence="3" id="KW-1185">Reference proteome</keyword>
<proteinExistence type="predicted"/>
<dbReference type="Proteomes" id="UP000095008">
    <property type="component" value="Unassembled WGS sequence"/>
</dbReference>
<evidence type="ECO:0008006" key="4">
    <source>
        <dbReference type="Google" id="ProtNLM"/>
    </source>
</evidence>
<dbReference type="Gene3D" id="3.30.450.40">
    <property type="match status" value="1"/>
</dbReference>
<accession>A0A1C2J1Z4</accession>
<dbReference type="CDD" id="cd18773">
    <property type="entry name" value="PDC1_HK_sensor"/>
    <property type="match status" value="1"/>
</dbReference>
<evidence type="ECO:0000256" key="1">
    <source>
        <dbReference type="SAM" id="Phobius"/>
    </source>
</evidence>
<gene>
    <name evidence="2" type="ORF">A6M23_11935</name>
</gene>
<keyword evidence="1" id="KW-1133">Transmembrane helix</keyword>
<dbReference type="EMBL" id="LWRY01000135">
    <property type="protein sequence ID" value="OCX71403.1"/>
    <property type="molecule type" value="Genomic_DNA"/>
</dbReference>
<keyword evidence="1" id="KW-0472">Membrane</keyword>
<feature type="transmembrane region" description="Helical" evidence="1">
    <location>
        <begin position="16"/>
        <end position="38"/>
    </location>
</feature>
<dbReference type="RefSeq" id="WP_065974572.1">
    <property type="nucleotide sequence ID" value="NZ_LWRY01000135.1"/>
</dbReference>
<feature type="transmembrane region" description="Helical" evidence="1">
    <location>
        <begin position="270"/>
        <end position="291"/>
    </location>
</feature>
<dbReference type="AlphaFoldDB" id="A0A1C2J1Z4"/>
<keyword evidence="1" id="KW-0812">Transmembrane</keyword>
<protein>
    <recommendedName>
        <fullName evidence="4">GAF domain-containing protein</fullName>
    </recommendedName>
</protein>
<sequence>MNRIKKTTSHSADGQNILWGATALFVVIALIVMGFAYWRAETLQQSIKTRFHDRAELVAVRTADAVALNINSHFNALRFFSQTFFSRKTGRFLPNKKVLSVFTSFQQSHPSIIAINIQDASGNRIIWSSTKQSTKPITLGNQFSSLPGHPNRFLGKACYSHRDHAWVLAMRQRILDKQGAVQGFIGSPFVLSTLRGIHPLPNIQTIVVTKPHGQVVSVWKNGQWMPPNTPLPSFAGEVTVPVHDYPLKVYAQWTASALNQAFWPVERIRLVILLGILFLIAGLGILTRRLLQRLLRLKHYQAAAVIAQHELLHQKEPQGMFQKLVEIIVEQTEAIAAYIVVPEGNSEWLRVLAASADTQDLLRAINALTPSRDPAHFPYGNMLPSLAFREKRPQGPVGPTQSSAMRTVQQQQALLSRVRSVMAYPVFSHEDQEPAAVLVINSNSHRHFTLPLQQLIGHLCYVFRYLSRRTAFYPTVIRRDLENVFL</sequence>
<evidence type="ECO:0000313" key="3">
    <source>
        <dbReference type="Proteomes" id="UP000095008"/>
    </source>
</evidence>
<dbReference type="SUPFAM" id="SSF55781">
    <property type="entry name" value="GAF domain-like"/>
    <property type="match status" value="1"/>
</dbReference>
<organism evidence="2 3">
    <name type="scientific">Acidithiobacillus thiooxidans</name>
    <name type="common">Thiobacillus thiooxidans</name>
    <dbReference type="NCBI Taxonomy" id="930"/>
    <lineage>
        <taxon>Bacteria</taxon>
        <taxon>Pseudomonadati</taxon>
        <taxon>Pseudomonadota</taxon>
        <taxon>Acidithiobacillia</taxon>
        <taxon>Acidithiobacillales</taxon>
        <taxon>Acidithiobacillaceae</taxon>
        <taxon>Acidithiobacillus</taxon>
    </lineage>
</organism>